<comment type="subcellular location">
    <subcellularLocation>
        <location evidence="1">Membrane</location>
        <topology evidence="1">Multi-pass membrane protein</topology>
    </subcellularLocation>
</comment>
<dbReference type="Pfam" id="PF06271">
    <property type="entry name" value="RDD"/>
    <property type="match status" value="1"/>
</dbReference>
<proteinExistence type="predicted"/>
<feature type="domain" description="RDD" evidence="6">
    <location>
        <begin position="47"/>
        <end position="186"/>
    </location>
</feature>
<feature type="transmembrane region" description="Helical" evidence="5">
    <location>
        <begin position="53"/>
        <end position="74"/>
    </location>
</feature>
<feature type="transmembrane region" description="Helical" evidence="5">
    <location>
        <begin position="99"/>
        <end position="122"/>
    </location>
</feature>
<dbReference type="AlphaFoldDB" id="A0A3E2DA99"/>
<accession>A0A3E2DA99</accession>
<protein>
    <recommendedName>
        <fullName evidence="6">RDD domain-containing protein</fullName>
    </recommendedName>
</protein>
<organism evidence="7 8">
    <name type="scientific">Cutibacterium avidum</name>
    <dbReference type="NCBI Taxonomy" id="33010"/>
    <lineage>
        <taxon>Bacteria</taxon>
        <taxon>Bacillati</taxon>
        <taxon>Actinomycetota</taxon>
        <taxon>Actinomycetes</taxon>
        <taxon>Propionibacteriales</taxon>
        <taxon>Propionibacteriaceae</taxon>
        <taxon>Cutibacterium</taxon>
    </lineage>
</organism>
<reference evidence="7 8" key="1">
    <citation type="submission" date="2017-07" db="EMBL/GenBank/DDBJ databases">
        <authorList>
            <person name="Sun Z.S."/>
            <person name="Albrecht U."/>
            <person name="Echele G."/>
            <person name="Lee C.C."/>
        </authorList>
    </citation>
    <scope>NUCLEOTIDE SEQUENCE [LARGE SCALE GENOMIC DNA]</scope>
    <source>
        <strain evidence="7 8">P16-029</strain>
    </source>
</reference>
<keyword evidence="3 5" id="KW-1133">Transmembrane helix</keyword>
<dbReference type="InterPro" id="IPR010432">
    <property type="entry name" value="RDD"/>
</dbReference>
<evidence type="ECO:0000259" key="6">
    <source>
        <dbReference type="Pfam" id="PF06271"/>
    </source>
</evidence>
<evidence type="ECO:0000256" key="5">
    <source>
        <dbReference type="SAM" id="Phobius"/>
    </source>
</evidence>
<sequence>MTHQQLMLGLIAIAILVVLLIPTLIIKTRKERKSLSLTGSAGESRPATRGRRFCALLIDALCVGALNGLGWGLFVGGTTVYELKDIAHKPAIESATTPIGTALLLAISFGYAIVSLVGRFGFSPGTDSMHLAWVDEDGRPSGRLHTLAIGAAFVLSVLGKTSVGMFASIGGLILFVEAVSVLWDERGIIAKSMHLDLVDASAVETRGW</sequence>
<evidence type="ECO:0000313" key="7">
    <source>
        <dbReference type="EMBL" id="RFT42288.1"/>
    </source>
</evidence>
<evidence type="ECO:0000256" key="4">
    <source>
        <dbReference type="ARBA" id="ARBA00023136"/>
    </source>
</evidence>
<keyword evidence="2 5" id="KW-0812">Transmembrane</keyword>
<evidence type="ECO:0000256" key="1">
    <source>
        <dbReference type="ARBA" id="ARBA00004141"/>
    </source>
</evidence>
<dbReference type="EMBL" id="NOWI01000011">
    <property type="protein sequence ID" value="RFT42288.1"/>
    <property type="molecule type" value="Genomic_DNA"/>
</dbReference>
<keyword evidence="4 5" id="KW-0472">Membrane</keyword>
<gene>
    <name evidence="7" type="ORF">CHT91_11370</name>
</gene>
<dbReference type="Proteomes" id="UP000259211">
    <property type="component" value="Unassembled WGS sequence"/>
</dbReference>
<feature type="transmembrane region" description="Helical" evidence="5">
    <location>
        <begin position="6"/>
        <end position="26"/>
    </location>
</feature>
<evidence type="ECO:0000256" key="3">
    <source>
        <dbReference type="ARBA" id="ARBA00022989"/>
    </source>
</evidence>
<dbReference type="GO" id="GO:0016020">
    <property type="term" value="C:membrane"/>
    <property type="evidence" value="ECO:0007669"/>
    <property type="project" value="UniProtKB-SubCell"/>
</dbReference>
<evidence type="ECO:0000256" key="2">
    <source>
        <dbReference type="ARBA" id="ARBA00022692"/>
    </source>
</evidence>
<name>A0A3E2DA99_9ACTN</name>
<dbReference type="RefSeq" id="WP_117189756.1">
    <property type="nucleotide sequence ID" value="NZ_NOWI01000011.1"/>
</dbReference>
<evidence type="ECO:0000313" key="8">
    <source>
        <dbReference type="Proteomes" id="UP000259211"/>
    </source>
</evidence>
<comment type="caution">
    <text evidence="7">The sequence shown here is derived from an EMBL/GenBank/DDBJ whole genome shotgun (WGS) entry which is preliminary data.</text>
</comment>